<dbReference type="PANTHER" id="PTHR43280">
    <property type="entry name" value="ARAC-FAMILY TRANSCRIPTIONAL REGULATOR"/>
    <property type="match status" value="1"/>
</dbReference>
<accession>A0ABV2F255</accession>
<proteinExistence type="predicted"/>
<dbReference type="InterPro" id="IPR018060">
    <property type="entry name" value="HTH_AraC"/>
</dbReference>
<evidence type="ECO:0000313" key="6">
    <source>
        <dbReference type="Proteomes" id="UP001549098"/>
    </source>
</evidence>
<keyword evidence="2" id="KW-0238">DNA-binding</keyword>
<keyword evidence="1" id="KW-0805">Transcription regulation</keyword>
<dbReference type="InterPro" id="IPR003313">
    <property type="entry name" value="AraC-bd"/>
</dbReference>
<feature type="domain" description="HTH araC/xylS-type" evidence="4">
    <location>
        <begin position="175"/>
        <end position="273"/>
    </location>
</feature>
<dbReference type="PANTHER" id="PTHR43280:SF2">
    <property type="entry name" value="HTH-TYPE TRANSCRIPTIONAL REGULATOR EXSA"/>
    <property type="match status" value="1"/>
</dbReference>
<evidence type="ECO:0000259" key="4">
    <source>
        <dbReference type="PROSITE" id="PS01124"/>
    </source>
</evidence>
<evidence type="ECO:0000256" key="3">
    <source>
        <dbReference type="ARBA" id="ARBA00023163"/>
    </source>
</evidence>
<comment type="caution">
    <text evidence="5">The sequence shown here is derived from an EMBL/GenBank/DDBJ whole genome shotgun (WGS) entry which is preliminary data.</text>
</comment>
<protein>
    <submittedName>
        <fullName evidence="5">AraC-like DNA-binding protein</fullName>
    </submittedName>
</protein>
<evidence type="ECO:0000256" key="1">
    <source>
        <dbReference type="ARBA" id="ARBA00023015"/>
    </source>
</evidence>
<dbReference type="InterPro" id="IPR037923">
    <property type="entry name" value="HTH-like"/>
</dbReference>
<organism evidence="5 6">
    <name type="scientific">Paenibacillus favisporus</name>
    <dbReference type="NCBI Taxonomy" id="221028"/>
    <lineage>
        <taxon>Bacteria</taxon>
        <taxon>Bacillati</taxon>
        <taxon>Bacillota</taxon>
        <taxon>Bacilli</taxon>
        <taxon>Bacillales</taxon>
        <taxon>Paenibacillaceae</taxon>
        <taxon>Paenibacillus</taxon>
    </lineage>
</organism>
<keyword evidence="3" id="KW-0804">Transcription</keyword>
<dbReference type="SUPFAM" id="SSF51215">
    <property type="entry name" value="Regulatory protein AraC"/>
    <property type="match status" value="1"/>
</dbReference>
<dbReference type="PRINTS" id="PR00032">
    <property type="entry name" value="HTHARAC"/>
</dbReference>
<gene>
    <name evidence="5" type="ORF">ABID47_002446</name>
</gene>
<evidence type="ECO:0000256" key="2">
    <source>
        <dbReference type="ARBA" id="ARBA00023125"/>
    </source>
</evidence>
<dbReference type="Gene3D" id="2.60.120.280">
    <property type="entry name" value="Regulatory protein AraC"/>
    <property type="match status" value="1"/>
</dbReference>
<evidence type="ECO:0000313" key="5">
    <source>
        <dbReference type="EMBL" id="MET3545835.1"/>
    </source>
</evidence>
<dbReference type="SUPFAM" id="SSF46689">
    <property type="entry name" value="Homeodomain-like"/>
    <property type="match status" value="2"/>
</dbReference>
<reference evidence="5 6" key="1">
    <citation type="submission" date="2024-06" db="EMBL/GenBank/DDBJ databases">
        <title>Genomic Encyclopedia of Type Strains, Phase IV (KMG-IV): sequencing the most valuable type-strain genomes for metagenomic binning, comparative biology and taxonomic classification.</title>
        <authorList>
            <person name="Goeker M."/>
        </authorList>
    </citation>
    <scope>NUCLEOTIDE SEQUENCE [LARGE SCALE GENOMIC DNA]</scope>
    <source>
        <strain evidence="5 6">DSM 17253</strain>
    </source>
</reference>
<dbReference type="RefSeq" id="WP_354496988.1">
    <property type="nucleotide sequence ID" value="NZ_JBEPLV010000002.1"/>
</dbReference>
<dbReference type="Pfam" id="PF12833">
    <property type="entry name" value="HTH_18"/>
    <property type="match status" value="1"/>
</dbReference>
<dbReference type="Gene3D" id="1.10.10.60">
    <property type="entry name" value="Homeodomain-like"/>
    <property type="match status" value="2"/>
</dbReference>
<dbReference type="PROSITE" id="PS01124">
    <property type="entry name" value="HTH_ARAC_FAMILY_2"/>
    <property type="match status" value="1"/>
</dbReference>
<dbReference type="InterPro" id="IPR020449">
    <property type="entry name" value="Tscrpt_reg_AraC-type_HTH"/>
</dbReference>
<name>A0ABV2F255_9BACL</name>
<dbReference type="EMBL" id="JBEPLV010000002">
    <property type="protein sequence ID" value="MET3545835.1"/>
    <property type="molecule type" value="Genomic_DNA"/>
</dbReference>
<keyword evidence="6" id="KW-1185">Reference proteome</keyword>
<dbReference type="SMART" id="SM00342">
    <property type="entry name" value="HTH_ARAC"/>
    <property type="match status" value="1"/>
</dbReference>
<dbReference type="Proteomes" id="UP001549098">
    <property type="component" value="Unassembled WGS sequence"/>
</dbReference>
<dbReference type="InterPro" id="IPR009057">
    <property type="entry name" value="Homeodomain-like_sf"/>
</dbReference>
<sequence>MDPIHQQFMSRQLAQLRVQLLLAKRSVCHAGWQRLRFTPTYDKLYYICDGEGWLQVGRKQLRPKPGELVLIPGGLEQSYSVTAGPPYTKYWCHFRSNVPLRRLFHLYGLPHAVWAGDSADLSSSFQELVEHRSNPGPAGPLRIQSALLSIIAFYMERALRFPRAKYASVSPRELMETLHFIDQHLSGELTIDELSRQAHFHPNYFIRMFKRHLGMTPMRYIQERRLEHAQQLLETHDLAITEIAGQSGFKDLSHFSAAFKKKYGASPTEYRNLLMNGHADLMPEAQSDVPEPSCLFENNSG</sequence>
<dbReference type="Pfam" id="PF02311">
    <property type="entry name" value="AraC_binding"/>
    <property type="match status" value="1"/>
</dbReference>